<dbReference type="InParanoid" id="K3WC38"/>
<dbReference type="Proteomes" id="UP000019132">
    <property type="component" value="Unassembled WGS sequence"/>
</dbReference>
<proteinExistence type="predicted"/>
<dbReference type="EnsemblProtists" id="PYU1_T002529">
    <property type="protein sequence ID" value="PYU1_T002529"/>
    <property type="gene ID" value="PYU1_G002526"/>
</dbReference>
<evidence type="ECO:0000313" key="1">
    <source>
        <dbReference type="EnsemblProtists" id="PYU1_T002529"/>
    </source>
</evidence>
<reference evidence="2" key="1">
    <citation type="journal article" date="2010" name="Genome Biol.">
        <title>Genome sequence of the necrotrophic plant pathogen Pythium ultimum reveals original pathogenicity mechanisms and effector repertoire.</title>
        <authorList>
            <person name="Levesque C.A."/>
            <person name="Brouwer H."/>
            <person name="Cano L."/>
            <person name="Hamilton J.P."/>
            <person name="Holt C."/>
            <person name="Huitema E."/>
            <person name="Raffaele S."/>
            <person name="Robideau G.P."/>
            <person name="Thines M."/>
            <person name="Win J."/>
            <person name="Zerillo M.M."/>
            <person name="Beakes G.W."/>
            <person name="Boore J.L."/>
            <person name="Busam D."/>
            <person name="Dumas B."/>
            <person name="Ferriera S."/>
            <person name="Fuerstenberg S.I."/>
            <person name="Gachon C.M."/>
            <person name="Gaulin E."/>
            <person name="Govers F."/>
            <person name="Grenville-Briggs L."/>
            <person name="Horner N."/>
            <person name="Hostetler J."/>
            <person name="Jiang R.H."/>
            <person name="Johnson J."/>
            <person name="Krajaejun T."/>
            <person name="Lin H."/>
            <person name="Meijer H.J."/>
            <person name="Moore B."/>
            <person name="Morris P."/>
            <person name="Phuntmart V."/>
            <person name="Puiu D."/>
            <person name="Shetty J."/>
            <person name="Stajich J.E."/>
            <person name="Tripathy S."/>
            <person name="Wawra S."/>
            <person name="van West P."/>
            <person name="Whitty B.R."/>
            <person name="Coutinho P.M."/>
            <person name="Henrissat B."/>
            <person name="Martin F."/>
            <person name="Thomas P.D."/>
            <person name="Tyler B.M."/>
            <person name="De Vries R.P."/>
            <person name="Kamoun S."/>
            <person name="Yandell M."/>
            <person name="Tisserat N."/>
            <person name="Buell C.R."/>
        </authorList>
    </citation>
    <scope>NUCLEOTIDE SEQUENCE</scope>
    <source>
        <strain evidence="2">DAOM:BR144</strain>
    </source>
</reference>
<organism evidence="1 2">
    <name type="scientific">Globisporangium ultimum (strain ATCC 200006 / CBS 805.95 / DAOM BR144)</name>
    <name type="common">Pythium ultimum</name>
    <dbReference type="NCBI Taxonomy" id="431595"/>
    <lineage>
        <taxon>Eukaryota</taxon>
        <taxon>Sar</taxon>
        <taxon>Stramenopiles</taxon>
        <taxon>Oomycota</taxon>
        <taxon>Peronosporomycetes</taxon>
        <taxon>Pythiales</taxon>
        <taxon>Pythiaceae</taxon>
        <taxon>Globisporangium</taxon>
    </lineage>
</organism>
<name>K3WC38_GLOUD</name>
<evidence type="ECO:0000313" key="2">
    <source>
        <dbReference type="Proteomes" id="UP000019132"/>
    </source>
</evidence>
<keyword evidence="2" id="KW-1185">Reference proteome</keyword>
<reference evidence="1" key="3">
    <citation type="submission" date="2014-11" db="UniProtKB">
        <authorList>
            <consortium name="EnsemblProtists"/>
        </authorList>
    </citation>
    <scope>IDENTIFICATION</scope>
    <source>
        <strain evidence="1">DAOM BR144</strain>
    </source>
</reference>
<dbReference type="AlphaFoldDB" id="K3WC38"/>
<dbReference type="VEuPathDB" id="FungiDB:PYU1_G002526"/>
<accession>K3WC38</accession>
<protein>
    <submittedName>
        <fullName evidence="1">Uncharacterized protein</fullName>
    </submittedName>
</protein>
<reference evidence="2" key="2">
    <citation type="submission" date="2010-04" db="EMBL/GenBank/DDBJ databases">
        <authorList>
            <person name="Buell R."/>
            <person name="Hamilton J."/>
            <person name="Hostetler J."/>
        </authorList>
    </citation>
    <scope>NUCLEOTIDE SEQUENCE [LARGE SCALE GENOMIC DNA]</scope>
    <source>
        <strain evidence="2">DAOM:BR144</strain>
    </source>
</reference>
<dbReference type="HOGENOM" id="CLU_1597781_0_0_1"/>
<sequence length="167" mass="19342">MVDYCRKKFEYTPKIREPTDQEWAIMIAILEGELLIRHLPQFLRRVCNEDNLFRFQNTIAAQVEGELVGQLADFTQIYKDHQTTGRIVEATLQAARFRKDNKMDEIMAMLRDLKAAKYNDSTHSLEQMGESHNPVPMSIGTAEIGPRYRASRESKRTFKCLEQTIGS</sequence>